<gene>
    <name evidence="2" type="ORF">NPIL_123341</name>
</gene>
<sequence>MGNSNHPITEVNRPSAENPSAKMEERLRNIGSHLQLARLKSGSKSTMQRLLTLEKMDCQYVPHFHDSSIWIDGFRQITCR</sequence>
<keyword evidence="3" id="KW-1185">Reference proteome</keyword>
<evidence type="ECO:0000256" key="1">
    <source>
        <dbReference type="SAM" id="MobiDB-lite"/>
    </source>
</evidence>
<dbReference type="Proteomes" id="UP000887013">
    <property type="component" value="Unassembled WGS sequence"/>
</dbReference>
<organism evidence="2 3">
    <name type="scientific">Nephila pilipes</name>
    <name type="common">Giant wood spider</name>
    <name type="synonym">Nephila maculata</name>
    <dbReference type="NCBI Taxonomy" id="299642"/>
    <lineage>
        <taxon>Eukaryota</taxon>
        <taxon>Metazoa</taxon>
        <taxon>Ecdysozoa</taxon>
        <taxon>Arthropoda</taxon>
        <taxon>Chelicerata</taxon>
        <taxon>Arachnida</taxon>
        <taxon>Araneae</taxon>
        <taxon>Araneomorphae</taxon>
        <taxon>Entelegynae</taxon>
        <taxon>Araneoidea</taxon>
        <taxon>Nephilidae</taxon>
        <taxon>Nephila</taxon>
    </lineage>
</organism>
<reference evidence="2" key="1">
    <citation type="submission" date="2020-08" db="EMBL/GenBank/DDBJ databases">
        <title>Multicomponent nature underlies the extraordinary mechanical properties of spider dragline silk.</title>
        <authorList>
            <person name="Kono N."/>
            <person name="Nakamura H."/>
            <person name="Mori M."/>
            <person name="Yoshida Y."/>
            <person name="Ohtoshi R."/>
            <person name="Malay A.D."/>
            <person name="Moran D.A.P."/>
            <person name="Tomita M."/>
            <person name="Numata K."/>
            <person name="Arakawa K."/>
        </authorList>
    </citation>
    <scope>NUCLEOTIDE SEQUENCE</scope>
</reference>
<accession>A0A8X6I3F8</accession>
<comment type="caution">
    <text evidence="2">The sequence shown here is derived from an EMBL/GenBank/DDBJ whole genome shotgun (WGS) entry which is preliminary data.</text>
</comment>
<name>A0A8X6I3F8_NEPPI</name>
<feature type="region of interest" description="Disordered" evidence="1">
    <location>
        <begin position="1"/>
        <end position="22"/>
    </location>
</feature>
<protein>
    <submittedName>
        <fullName evidence="2">Uncharacterized protein</fullName>
    </submittedName>
</protein>
<proteinExistence type="predicted"/>
<evidence type="ECO:0000313" key="2">
    <source>
        <dbReference type="EMBL" id="GFS29258.1"/>
    </source>
</evidence>
<evidence type="ECO:0000313" key="3">
    <source>
        <dbReference type="Proteomes" id="UP000887013"/>
    </source>
</evidence>
<dbReference type="AlphaFoldDB" id="A0A8X6I3F8"/>
<dbReference type="EMBL" id="BMAW01041544">
    <property type="protein sequence ID" value="GFS29258.1"/>
    <property type="molecule type" value="Genomic_DNA"/>
</dbReference>